<dbReference type="SMART" id="SM00327">
    <property type="entry name" value="VWA"/>
    <property type="match status" value="1"/>
</dbReference>
<proteinExistence type="inferred from homology"/>
<dbReference type="PRINTS" id="PR01185">
    <property type="entry name" value="INTEGRINA"/>
</dbReference>
<keyword evidence="9 16" id="KW-1133">Transmembrane helix</keyword>
<dbReference type="Pfam" id="PF01839">
    <property type="entry name" value="FG-GAP"/>
    <property type="match status" value="2"/>
</dbReference>
<evidence type="ECO:0000256" key="10">
    <source>
        <dbReference type="ARBA" id="ARBA00023037"/>
    </source>
</evidence>
<sequence>MRYDEKYRGRIYRCETGNTACSKVSITVPEYAVNMSLGLSMVKDPTSSNTLACGPTIPRDCSSFTTYNGMCFQLSGQLVAGSGIPSSLKDCPVSDIVFLIDGSGSVSTGDFDRMKMFMKNLITQFLGRNSQFGIMQYSSRFDIEMDFSAFRTSEWSRMIDRIRQQRGHTYTPTAIRRVVNELFVPNRGARPDAVKVLLVITDGKTYGDSTPLSVVVNEAERRGIIRYAIGVGNAFHDLTALQELRTIASNPTENHLFRVNDFQALDNLRDTLEKSIFSIEGTSSGESFKMELGQEGFSSAFMPTGKVLLGAVGAFNWKGSYLMGEDVFDSSVSVENDSYTGYSMAVPLFRGTNNQSTVILGAPRYQHKGGVIIMINKRVHKILEATQIGSYFGAEVCVVDLNSDSSTDLLLISAPMYINTDRDSEGQVTVCSLQDALRVGASCTEQPLMGEAGMRGRFGASLAALADLNGDGIAEVAVGAPLENDGKGGLYIFSGAQTGINPTYSQRIPGSTIVPGLKYFGQSISGTVDQSGDILPDLAVGSGGKVLLLRTRPVVLVTVRMTYNPRTIPADNSDCSKHLSYIARVCFSMVSRTRGQSGNLEAQLNYTLTLDAFRNALRSRAFFGPSQPSLTRMLTIRGTSQDKCEDHKFSIQACPEDALNPLQNQVKFIFTDTPSQQNLSPVLHPASQVSSSHPLDFEIDCGPDKVCIDDLKVDFNFLRVSEMHVGIISELNILVSVENRGENSYNTHIIFTYPIGLSYRKVEVQDASSRARVQCNALPFLDETTVEQISCSINRPIFHSKAQASFVLGFGIDGNSHFNKNVTFTANATSGNGQHTGNENFKRKSLGVKYSVYFQVTSSEESTTYINFTAGKSDLKQPVLHSFKVMNHFRNPEVTVTIKSPIKLGGNDIWTNRSSLQIPGCQNQKDENPNVTNFVEILKKTQIVNCTIAVCAVIKCTVHMQELQDTFYNISGEVKSGWIEQTQLMALDLVSSLVLDYDRNQFVSATMDHDPSAEVRTHVVIHIEPNFTKEIIGGVFGGLLLLALITAALYKVSVIIFFFY</sequence>
<dbReference type="InterPro" id="IPR048633">
    <property type="entry name" value="ITGAX-like_Ig_3"/>
</dbReference>
<comment type="subcellular location">
    <subcellularLocation>
        <location evidence="1 16">Membrane</location>
        <topology evidence="1 16">Single-pass type I membrane protein</topology>
    </subcellularLocation>
</comment>
<keyword evidence="10 16" id="KW-0401">Integrin</keyword>
<dbReference type="InterPro" id="IPR013649">
    <property type="entry name" value="Integrin_alpha_Ig-like_1"/>
</dbReference>
<evidence type="ECO:0000313" key="19">
    <source>
        <dbReference type="Proteomes" id="UP000261540"/>
    </source>
</evidence>
<evidence type="ECO:0000256" key="3">
    <source>
        <dbReference type="ARBA" id="ARBA00022692"/>
    </source>
</evidence>
<dbReference type="InterPro" id="IPR048285">
    <property type="entry name" value="Integrin_alpha_Ig-like_2"/>
</dbReference>
<dbReference type="InterPro" id="IPR002035">
    <property type="entry name" value="VWF_A"/>
</dbReference>
<keyword evidence="12" id="KW-1015">Disulfide bond</keyword>
<dbReference type="InterPro" id="IPR013517">
    <property type="entry name" value="FG-GAP"/>
</dbReference>
<dbReference type="GeneTree" id="ENSGT00940000154838"/>
<dbReference type="GO" id="GO:0098609">
    <property type="term" value="P:cell-cell adhesion"/>
    <property type="evidence" value="ECO:0007669"/>
    <property type="project" value="TreeGrafter"/>
</dbReference>
<dbReference type="Gene3D" id="2.60.40.1460">
    <property type="entry name" value="Integrin domains. Chain A, domain 2"/>
    <property type="match status" value="1"/>
</dbReference>
<evidence type="ECO:0000256" key="1">
    <source>
        <dbReference type="ARBA" id="ARBA00004479"/>
    </source>
</evidence>
<evidence type="ECO:0000313" key="18">
    <source>
        <dbReference type="Ensembl" id="ENSPKIP00000015039.1"/>
    </source>
</evidence>
<dbReference type="Gene3D" id="1.20.5.930">
    <property type="entry name" value="Bicelle-embedded integrin alpha(iib) transmembrane segment"/>
    <property type="match status" value="1"/>
</dbReference>
<evidence type="ECO:0000256" key="15">
    <source>
        <dbReference type="PROSITE-ProRule" id="PRU00803"/>
    </source>
</evidence>
<dbReference type="InterPro" id="IPR028994">
    <property type="entry name" value="Integrin_alpha_N"/>
</dbReference>
<dbReference type="Gene3D" id="3.40.50.410">
    <property type="entry name" value="von Willebrand factor, type A domain"/>
    <property type="match status" value="1"/>
</dbReference>
<evidence type="ECO:0000256" key="5">
    <source>
        <dbReference type="ARBA" id="ARBA00022729"/>
    </source>
</evidence>
<dbReference type="Pfam" id="PF20805">
    <property type="entry name" value="Integrin_A_Ig_2"/>
    <property type="match status" value="1"/>
</dbReference>
<feature type="transmembrane region" description="Helical" evidence="16">
    <location>
        <begin position="1031"/>
        <end position="1059"/>
    </location>
</feature>
<keyword evidence="19" id="KW-1185">Reference proteome</keyword>
<evidence type="ECO:0000256" key="12">
    <source>
        <dbReference type="ARBA" id="ARBA00023157"/>
    </source>
</evidence>
<dbReference type="PANTHER" id="PTHR23220:SF118">
    <property type="entry name" value="INTEGRIN ALPHA-X"/>
    <property type="match status" value="1"/>
</dbReference>
<evidence type="ECO:0000256" key="7">
    <source>
        <dbReference type="ARBA" id="ARBA00022837"/>
    </source>
</evidence>
<dbReference type="STRING" id="1676925.ENSPKIP00000015039"/>
<dbReference type="Gene3D" id="2.60.40.1530">
    <property type="entry name" value="ntegrin, alpha v. Chain A, domain 4"/>
    <property type="match status" value="1"/>
</dbReference>
<feature type="repeat" description="FG-GAP" evidence="15">
    <location>
        <begin position="445"/>
        <end position="502"/>
    </location>
</feature>
<feature type="domain" description="VWFA" evidence="17">
    <location>
        <begin position="95"/>
        <end position="272"/>
    </location>
</feature>
<dbReference type="InterPro" id="IPR036465">
    <property type="entry name" value="vWFA_dom_sf"/>
</dbReference>
<name>A0A3B3R9S7_9TELE</name>
<dbReference type="GO" id="GO:0046872">
    <property type="term" value="F:metal ion binding"/>
    <property type="evidence" value="ECO:0007669"/>
    <property type="project" value="UniProtKB-KW"/>
</dbReference>
<dbReference type="GO" id="GO:0033627">
    <property type="term" value="P:cell adhesion mediated by integrin"/>
    <property type="evidence" value="ECO:0007669"/>
    <property type="project" value="TreeGrafter"/>
</dbReference>
<dbReference type="GO" id="GO:0007160">
    <property type="term" value="P:cell-matrix adhesion"/>
    <property type="evidence" value="ECO:0007669"/>
    <property type="project" value="TreeGrafter"/>
</dbReference>
<organism evidence="18 19">
    <name type="scientific">Paramormyrops kingsleyae</name>
    <dbReference type="NCBI Taxonomy" id="1676925"/>
    <lineage>
        <taxon>Eukaryota</taxon>
        <taxon>Metazoa</taxon>
        <taxon>Chordata</taxon>
        <taxon>Craniata</taxon>
        <taxon>Vertebrata</taxon>
        <taxon>Euteleostomi</taxon>
        <taxon>Actinopterygii</taxon>
        <taxon>Neopterygii</taxon>
        <taxon>Teleostei</taxon>
        <taxon>Osteoglossocephala</taxon>
        <taxon>Osteoglossomorpha</taxon>
        <taxon>Osteoglossiformes</taxon>
        <taxon>Mormyridae</taxon>
        <taxon>Paramormyrops</taxon>
    </lineage>
</organism>
<dbReference type="SUPFAM" id="SSF53300">
    <property type="entry name" value="vWA-like"/>
    <property type="match status" value="1"/>
</dbReference>
<dbReference type="InterPro" id="IPR032695">
    <property type="entry name" value="Integrin_dom_sf"/>
</dbReference>
<dbReference type="GO" id="GO:0009897">
    <property type="term" value="C:external side of plasma membrane"/>
    <property type="evidence" value="ECO:0007669"/>
    <property type="project" value="TreeGrafter"/>
</dbReference>
<dbReference type="Pfam" id="PF21520">
    <property type="entry name" value="ITGAX-like_Ig_3"/>
    <property type="match status" value="1"/>
</dbReference>
<dbReference type="PANTHER" id="PTHR23220">
    <property type="entry name" value="INTEGRIN ALPHA"/>
    <property type="match status" value="1"/>
</dbReference>
<keyword evidence="4" id="KW-0479">Metal-binding</keyword>
<dbReference type="GO" id="GO:0007229">
    <property type="term" value="P:integrin-mediated signaling pathway"/>
    <property type="evidence" value="ECO:0007669"/>
    <property type="project" value="UniProtKB-KW"/>
</dbReference>
<dbReference type="SMART" id="SM00191">
    <property type="entry name" value="Int_alpha"/>
    <property type="match status" value="4"/>
</dbReference>
<keyword evidence="13 16" id="KW-0675">Receptor</keyword>
<evidence type="ECO:0000256" key="16">
    <source>
        <dbReference type="RuleBase" id="RU003762"/>
    </source>
</evidence>
<dbReference type="PRINTS" id="PR00453">
    <property type="entry name" value="VWFADOMAIN"/>
</dbReference>
<dbReference type="SUPFAM" id="SSF69318">
    <property type="entry name" value="Integrin alpha N-terminal domain"/>
    <property type="match status" value="1"/>
</dbReference>
<keyword evidence="14" id="KW-0325">Glycoprotein</keyword>
<dbReference type="AlphaFoldDB" id="A0A3B3R9S7"/>
<dbReference type="PROSITE" id="PS50234">
    <property type="entry name" value="VWFA"/>
    <property type="match status" value="1"/>
</dbReference>
<keyword evidence="8 16" id="KW-0130">Cell adhesion</keyword>
<dbReference type="InterPro" id="IPR000413">
    <property type="entry name" value="Integrin_alpha"/>
</dbReference>
<feature type="repeat" description="FG-GAP" evidence="15">
    <location>
        <begin position="378"/>
        <end position="440"/>
    </location>
</feature>
<reference evidence="18" key="1">
    <citation type="submission" date="2025-08" db="UniProtKB">
        <authorList>
            <consortium name="Ensembl"/>
        </authorList>
    </citation>
    <scope>IDENTIFICATION</scope>
</reference>
<keyword evidence="3 16" id="KW-0812">Transmembrane</keyword>
<dbReference type="InterPro" id="IPR013519">
    <property type="entry name" value="Int_alpha_beta-p"/>
</dbReference>
<evidence type="ECO:0000256" key="9">
    <source>
        <dbReference type="ARBA" id="ARBA00022989"/>
    </source>
</evidence>
<dbReference type="Gene3D" id="2.130.10.130">
    <property type="entry name" value="Integrin alpha, N-terminal"/>
    <property type="match status" value="2"/>
</dbReference>
<dbReference type="GO" id="GO:0005178">
    <property type="term" value="F:integrin binding"/>
    <property type="evidence" value="ECO:0007669"/>
    <property type="project" value="TreeGrafter"/>
</dbReference>
<dbReference type="GO" id="GO:0008305">
    <property type="term" value="C:integrin complex"/>
    <property type="evidence" value="ECO:0007669"/>
    <property type="project" value="InterPro"/>
</dbReference>
<comment type="similarity">
    <text evidence="2 16">Belongs to the integrin alpha chain family.</text>
</comment>
<reference evidence="18" key="2">
    <citation type="submission" date="2025-09" db="UniProtKB">
        <authorList>
            <consortium name="Ensembl"/>
        </authorList>
    </citation>
    <scope>IDENTIFICATION</scope>
</reference>
<evidence type="ECO:0000256" key="4">
    <source>
        <dbReference type="ARBA" id="ARBA00022723"/>
    </source>
</evidence>
<dbReference type="Pfam" id="PF00092">
    <property type="entry name" value="VWA"/>
    <property type="match status" value="1"/>
</dbReference>
<dbReference type="Ensembl" id="ENSPKIT00000039497.1">
    <property type="protein sequence ID" value="ENSPKIP00000015039.1"/>
    <property type="gene ID" value="ENSPKIG00000001880.1"/>
</dbReference>
<keyword evidence="7" id="KW-0106">Calcium</keyword>
<protein>
    <recommendedName>
        <fullName evidence="17">VWFA domain-containing protein</fullName>
    </recommendedName>
</protein>
<keyword evidence="11 16" id="KW-0472">Membrane</keyword>
<keyword evidence="5" id="KW-0732">Signal</keyword>
<dbReference type="Proteomes" id="UP000261540">
    <property type="component" value="Unplaced"/>
</dbReference>
<evidence type="ECO:0000259" key="17">
    <source>
        <dbReference type="PROSITE" id="PS50234"/>
    </source>
</evidence>
<evidence type="ECO:0000256" key="11">
    <source>
        <dbReference type="ARBA" id="ARBA00023136"/>
    </source>
</evidence>
<keyword evidence="6" id="KW-0677">Repeat</keyword>
<evidence type="ECO:0000256" key="14">
    <source>
        <dbReference type="ARBA" id="ARBA00023180"/>
    </source>
</evidence>
<accession>A0A3B3R9S7</accession>
<evidence type="ECO:0000256" key="13">
    <source>
        <dbReference type="ARBA" id="ARBA00023170"/>
    </source>
</evidence>
<dbReference type="SUPFAM" id="SSF69179">
    <property type="entry name" value="Integrin domains"/>
    <property type="match status" value="2"/>
</dbReference>
<dbReference type="PROSITE" id="PS51470">
    <property type="entry name" value="FG_GAP"/>
    <property type="match status" value="3"/>
</dbReference>
<dbReference type="Gene3D" id="2.60.40.1510">
    <property type="entry name" value="ntegrin, alpha v. Chain A, domain 3"/>
    <property type="match status" value="1"/>
</dbReference>
<feature type="repeat" description="FG-GAP" evidence="15">
    <location>
        <begin position="506"/>
        <end position="566"/>
    </location>
</feature>
<dbReference type="Pfam" id="PF08441">
    <property type="entry name" value="Integrin_A_Ig_1"/>
    <property type="match status" value="1"/>
</dbReference>
<evidence type="ECO:0000256" key="2">
    <source>
        <dbReference type="ARBA" id="ARBA00008054"/>
    </source>
</evidence>
<evidence type="ECO:0000256" key="8">
    <source>
        <dbReference type="ARBA" id="ARBA00022889"/>
    </source>
</evidence>
<evidence type="ECO:0000256" key="6">
    <source>
        <dbReference type="ARBA" id="ARBA00022737"/>
    </source>
</evidence>